<gene>
    <name evidence="2" type="primary">PLESTB001315</name>
    <name evidence="2" type="ORF">PLESTB_000807400</name>
</gene>
<name>A0A9W6BL80_9CHLO</name>
<evidence type="ECO:0000313" key="2">
    <source>
        <dbReference type="EMBL" id="GLC53948.1"/>
    </source>
</evidence>
<dbReference type="Proteomes" id="UP001165080">
    <property type="component" value="Unassembled WGS sequence"/>
</dbReference>
<evidence type="ECO:0000256" key="1">
    <source>
        <dbReference type="SAM" id="MobiDB-lite"/>
    </source>
</evidence>
<comment type="caution">
    <text evidence="2">The sequence shown here is derived from an EMBL/GenBank/DDBJ whole genome shotgun (WGS) entry which is preliminary data.</text>
</comment>
<organism evidence="2 3">
    <name type="scientific">Pleodorina starrii</name>
    <dbReference type="NCBI Taxonomy" id="330485"/>
    <lineage>
        <taxon>Eukaryota</taxon>
        <taxon>Viridiplantae</taxon>
        <taxon>Chlorophyta</taxon>
        <taxon>core chlorophytes</taxon>
        <taxon>Chlorophyceae</taxon>
        <taxon>CS clade</taxon>
        <taxon>Chlamydomonadales</taxon>
        <taxon>Volvocaceae</taxon>
        <taxon>Pleodorina</taxon>
    </lineage>
</organism>
<accession>A0A9W6BL80</accession>
<feature type="region of interest" description="Disordered" evidence="1">
    <location>
        <begin position="1"/>
        <end position="20"/>
    </location>
</feature>
<evidence type="ECO:0000313" key="3">
    <source>
        <dbReference type="Proteomes" id="UP001165080"/>
    </source>
</evidence>
<reference evidence="2 3" key="1">
    <citation type="journal article" date="2023" name="Commun. Biol.">
        <title>Reorganization of the ancestral sex-determining regions during the evolution of trioecy in Pleodorina starrii.</title>
        <authorList>
            <person name="Takahashi K."/>
            <person name="Suzuki S."/>
            <person name="Kawai-Toyooka H."/>
            <person name="Yamamoto K."/>
            <person name="Hamaji T."/>
            <person name="Ootsuki R."/>
            <person name="Yamaguchi H."/>
            <person name="Kawachi M."/>
            <person name="Higashiyama T."/>
            <person name="Nozaki H."/>
        </authorList>
    </citation>
    <scope>NUCLEOTIDE SEQUENCE [LARGE SCALE GENOMIC DNA]</scope>
    <source>
        <strain evidence="2 3">NIES-4479</strain>
    </source>
</reference>
<keyword evidence="3" id="KW-1185">Reference proteome</keyword>
<sequence>MSFPRSPGLVTPCHRGPRPGKTVPRGWALPSRPNSFPFHPAVPSGPCFLPFARVPAGLSRPVHHARHPCPGPPLLPPVGGGPRACGCLSFPSRLGPLCCLPRVPRPGPLAALGFPRACLPFGPALANLHRPPVRFSGPTAPMVHSPSTASLSPHRPALYPGRPLRSRPPRSRSGPCLLPQTRRLHGPPTARAKAPRLDARHCPGAPGPSSPLYVRSRPPTGSGPTVPPCPAHPRASEISPLTRVLWRPPPTRVPAFIQPASPPSTRVAGPDRAFTAFRADLARLGMSHRPPAPARLSRAAYRRCPCAPRADALFPTPYVHMCGPPRPPRPGPCVVPLFSAAARPLSSCPEPRSCWPNPRPSAPEPGRTTKIVPSPWPAAPTPHSGLRLPRCSPRVPPSRYAFSCRRLHGRPVAPRASRFRRPTSPRCLRLPGPGVSALAGPAPRSPGLRAGVVPFVTGLRWVC</sequence>
<dbReference type="AlphaFoldDB" id="A0A9W6BL80"/>
<feature type="region of interest" description="Disordered" evidence="1">
    <location>
        <begin position="141"/>
        <end position="234"/>
    </location>
</feature>
<protein>
    <submittedName>
        <fullName evidence="2">Uncharacterized protein</fullName>
    </submittedName>
</protein>
<proteinExistence type="predicted"/>
<dbReference type="EMBL" id="BRXU01000009">
    <property type="protein sequence ID" value="GLC53948.1"/>
    <property type="molecule type" value="Genomic_DNA"/>
</dbReference>